<dbReference type="InterPro" id="IPR010839">
    <property type="entry name" value="AtuA_N"/>
</dbReference>
<feature type="domain" description="Acyclic terpene utilisation N-terminal" evidence="1">
    <location>
        <begin position="1"/>
        <end position="67"/>
    </location>
</feature>
<dbReference type="EMBL" id="QUQM01000006">
    <property type="protein sequence ID" value="KAA8643956.1"/>
    <property type="molecule type" value="Genomic_DNA"/>
</dbReference>
<dbReference type="Proteomes" id="UP000324241">
    <property type="component" value="Unassembled WGS sequence"/>
</dbReference>
<dbReference type="RefSeq" id="XP_033423317.1">
    <property type="nucleotide sequence ID" value="XM_033572765.1"/>
</dbReference>
<evidence type="ECO:0000259" key="1">
    <source>
        <dbReference type="Pfam" id="PF07287"/>
    </source>
</evidence>
<dbReference type="GeneID" id="54330854"/>
<dbReference type="PANTHER" id="PTHR47585:SF1">
    <property type="entry name" value="DUF1446 DOMAIN-CONTAINING PROTEIN"/>
    <property type="match status" value="1"/>
</dbReference>
<dbReference type="Pfam" id="PF07287">
    <property type="entry name" value="AtuA"/>
    <property type="match status" value="1"/>
</dbReference>
<dbReference type="PANTHER" id="PTHR47585">
    <property type="match status" value="1"/>
</dbReference>
<evidence type="ECO:0000313" key="2">
    <source>
        <dbReference type="EMBL" id="KAA8643956.1"/>
    </source>
</evidence>
<dbReference type="AlphaFoldDB" id="A0A5M9MDZ2"/>
<organism evidence="2 3">
    <name type="scientific">Aspergillus tanneri</name>
    <dbReference type="NCBI Taxonomy" id="1220188"/>
    <lineage>
        <taxon>Eukaryota</taxon>
        <taxon>Fungi</taxon>
        <taxon>Dikarya</taxon>
        <taxon>Ascomycota</taxon>
        <taxon>Pezizomycotina</taxon>
        <taxon>Eurotiomycetes</taxon>
        <taxon>Eurotiomycetidae</taxon>
        <taxon>Eurotiales</taxon>
        <taxon>Aspergillaceae</taxon>
        <taxon>Aspergillus</taxon>
        <taxon>Aspergillus subgen. Circumdati</taxon>
    </lineage>
</organism>
<protein>
    <recommendedName>
        <fullName evidence="1">Acyclic terpene utilisation N-terminal domain-containing protein</fullName>
    </recommendedName>
</protein>
<reference evidence="2 3" key="1">
    <citation type="submission" date="2019-08" db="EMBL/GenBank/DDBJ databases">
        <title>The genome sequence of a newly discovered highly antifungal drug resistant Aspergillus species, Aspergillus tanneri NIH 1004.</title>
        <authorList>
            <person name="Mounaud S."/>
            <person name="Singh I."/>
            <person name="Joardar V."/>
            <person name="Pakala S."/>
            <person name="Pakala S."/>
            <person name="Venepally P."/>
            <person name="Chung J.K."/>
            <person name="Losada L."/>
            <person name="Nierman W.C."/>
        </authorList>
    </citation>
    <scope>NUCLEOTIDE SEQUENCE [LARGE SCALE GENOMIC DNA]</scope>
    <source>
        <strain evidence="2 3">NIH1004</strain>
    </source>
</reference>
<dbReference type="OrthoDB" id="10265871at2759"/>
<comment type="caution">
    <text evidence="2">The sequence shown here is derived from an EMBL/GenBank/DDBJ whole genome shotgun (WGS) entry which is preliminary data.</text>
</comment>
<dbReference type="VEuPathDB" id="FungiDB:EYZ11_006368"/>
<accession>A0A5M9MDZ2</accession>
<gene>
    <name evidence="2" type="ORF">ATNIH1004_008152</name>
</gene>
<sequence>MAVAWFWYNWLETDYDTLAGELIAVHLIEYASYVTGAKVAGFDHYPLDNLVAPAMSARIYGDVVIENISVDRVHSSMRGVRGQAVSKPNGLRHIPELGPVRKQIRHFLPVVVKNVTETLEFQRFIFVTMYTTALIGSIASEYLHLILHEDTYLRVFIVSRSKLAVAAVAKVMKQISLKLFSGSHSRDMRATIPRPSLAYYPAFIKQAEAINFVDGPTIQSFDTVILHDTNPFPAGKLRPRRCMSPFLSPETASSWRNHLRASRDKMGNFNFGIFVSTALAGIG</sequence>
<evidence type="ECO:0000313" key="3">
    <source>
        <dbReference type="Proteomes" id="UP000324241"/>
    </source>
</evidence>
<dbReference type="VEuPathDB" id="FungiDB:EYZ11_006365"/>
<proteinExistence type="predicted"/>
<name>A0A5M9MDZ2_9EURO</name>